<protein>
    <submittedName>
        <fullName evidence="1">Uncharacterized protein</fullName>
    </submittedName>
</protein>
<reference evidence="2" key="2">
    <citation type="submission" date="2015-01" db="EMBL/GenBank/DDBJ databases">
        <title>Evolutionary Origins and Diversification of the Mycorrhizal Mutualists.</title>
        <authorList>
            <consortium name="DOE Joint Genome Institute"/>
            <consortium name="Mycorrhizal Genomics Consortium"/>
            <person name="Kohler A."/>
            <person name="Kuo A."/>
            <person name="Nagy L.G."/>
            <person name="Floudas D."/>
            <person name="Copeland A."/>
            <person name="Barry K.W."/>
            <person name="Cichocki N."/>
            <person name="Veneault-Fourrey C."/>
            <person name="LaButti K."/>
            <person name="Lindquist E.A."/>
            <person name="Lipzen A."/>
            <person name="Lundell T."/>
            <person name="Morin E."/>
            <person name="Murat C."/>
            <person name="Riley R."/>
            <person name="Ohm R."/>
            <person name="Sun H."/>
            <person name="Tunlid A."/>
            <person name="Henrissat B."/>
            <person name="Grigoriev I.V."/>
            <person name="Hibbett D.S."/>
            <person name="Martin F."/>
        </authorList>
    </citation>
    <scope>NUCLEOTIDE SEQUENCE [LARGE SCALE GENOMIC DNA]</scope>
    <source>
        <strain evidence="2">h7</strain>
    </source>
</reference>
<organism evidence="1 2">
    <name type="scientific">Hebeloma cylindrosporum</name>
    <dbReference type="NCBI Taxonomy" id="76867"/>
    <lineage>
        <taxon>Eukaryota</taxon>
        <taxon>Fungi</taxon>
        <taxon>Dikarya</taxon>
        <taxon>Basidiomycota</taxon>
        <taxon>Agaricomycotina</taxon>
        <taxon>Agaricomycetes</taxon>
        <taxon>Agaricomycetidae</taxon>
        <taxon>Agaricales</taxon>
        <taxon>Agaricineae</taxon>
        <taxon>Hymenogastraceae</taxon>
        <taxon>Hebeloma</taxon>
    </lineage>
</organism>
<dbReference type="AlphaFoldDB" id="A0A0C2XYJ9"/>
<dbReference type="EMBL" id="KN831777">
    <property type="protein sequence ID" value="KIM42693.1"/>
    <property type="molecule type" value="Genomic_DNA"/>
</dbReference>
<evidence type="ECO:0000313" key="1">
    <source>
        <dbReference type="EMBL" id="KIM42693.1"/>
    </source>
</evidence>
<reference evidence="1 2" key="1">
    <citation type="submission" date="2014-04" db="EMBL/GenBank/DDBJ databases">
        <authorList>
            <consortium name="DOE Joint Genome Institute"/>
            <person name="Kuo A."/>
            <person name="Gay G."/>
            <person name="Dore J."/>
            <person name="Kohler A."/>
            <person name="Nagy L.G."/>
            <person name="Floudas D."/>
            <person name="Copeland A."/>
            <person name="Barry K.W."/>
            <person name="Cichocki N."/>
            <person name="Veneault-Fourrey C."/>
            <person name="LaButti K."/>
            <person name="Lindquist E.A."/>
            <person name="Lipzen A."/>
            <person name="Lundell T."/>
            <person name="Morin E."/>
            <person name="Murat C."/>
            <person name="Sun H."/>
            <person name="Tunlid A."/>
            <person name="Henrissat B."/>
            <person name="Grigoriev I.V."/>
            <person name="Hibbett D.S."/>
            <person name="Martin F."/>
            <person name="Nordberg H.P."/>
            <person name="Cantor M.N."/>
            <person name="Hua S.X."/>
        </authorList>
    </citation>
    <scope>NUCLEOTIDE SEQUENCE [LARGE SCALE GENOMIC DNA]</scope>
    <source>
        <strain evidence="2">h7</strain>
    </source>
</reference>
<proteinExistence type="predicted"/>
<gene>
    <name evidence="1" type="ORF">M413DRAFT_26705</name>
</gene>
<evidence type="ECO:0000313" key="2">
    <source>
        <dbReference type="Proteomes" id="UP000053424"/>
    </source>
</evidence>
<sequence length="144" mass="15627">MRNIVTYDEAISMLGSGAYELVTYNGCYGGGPSLSDKGQQLFDALLRDQPSTSTSLLQLKVANELGGEVASAAGSSFAFALVRKGLQKYVDLNEYDGLERPSVNRSRMVIGEVEKVLEEKGVLMKEEYDAIASKDTGLTYVKLD</sequence>
<dbReference type="Proteomes" id="UP000053424">
    <property type="component" value="Unassembled WGS sequence"/>
</dbReference>
<accession>A0A0C2XYJ9</accession>
<keyword evidence="2" id="KW-1185">Reference proteome</keyword>
<name>A0A0C2XYJ9_HEBCY</name>
<dbReference type="HOGENOM" id="CLU_1796696_0_0_1"/>